<evidence type="ECO:0000256" key="2">
    <source>
        <dbReference type="ARBA" id="ARBA00022475"/>
    </source>
</evidence>
<evidence type="ECO:0000256" key="6">
    <source>
        <dbReference type="ARBA" id="ARBA00023170"/>
    </source>
</evidence>
<evidence type="ECO:0000256" key="3">
    <source>
        <dbReference type="ARBA" id="ARBA00022692"/>
    </source>
</evidence>
<dbReference type="Proteomes" id="UP001283361">
    <property type="component" value="Unassembled WGS sequence"/>
</dbReference>
<evidence type="ECO:0000313" key="9">
    <source>
        <dbReference type="EMBL" id="KAK3737183.1"/>
    </source>
</evidence>
<feature type="transmembrane region" description="Helical" evidence="8">
    <location>
        <begin position="729"/>
        <end position="751"/>
    </location>
</feature>
<organism evidence="9 10">
    <name type="scientific">Elysia crispata</name>
    <name type="common">lettuce slug</name>
    <dbReference type="NCBI Taxonomy" id="231223"/>
    <lineage>
        <taxon>Eukaryota</taxon>
        <taxon>Metazoa</taxon>
        <taxon>Spiralia</taxon>
        <taxon>Lophotrochozoa</taxon>
        <taxon>Mollusca</taxon>
        <taxon>Gastropoda</taxon>
        <taxon>Heterobranchia</taxon>
        <taxon>Euthyneura</taxon>
        <taxon>Panpulmonata</taxon>
        <taxon>Sacoglossa</taxon>
        <taxon>Placobranchoidea</taxon>
        <taxon>Plakobranchidae</taxon>
        <taxon>Elysia</taxon>
    </lineage>
</organism>
<dbReference type="Gene3D" id="3.40.190.10">
    <property type="entry name" value="Periplasmic binding protein-like II"/>
    <property type="match status" value="2"/>
</dbReference>
<dbReference type="PANTHER" id="PTHR42643:SF41">
    <property type="entry name" value="IONOTROPIC RECEPTOR 20A-RELATED"/>
    <property type="match status" value="1"/>
</dbReference>
<keyword evidence="3 8" id="KW-0812">Transmembrane</keyword>
<dbReference type="InterPro" id="IPR052192">
    <property type="entry name" value="Insect_Ionotropic_Sensory_Rcpt"/>
</dbReference>
<dbReference type="PANTHER" id="PTHR42643">
    <property type="entry name" value="IONOTROPIC RECEPTOR 20A-RELATED"/>
    <property type="match status" value="1"/>
</dbReference>
<comment type="caution">
    <text evidence="9">The sequence shown here is derived from an EMBL/GenBank/DDBJ whole genome shotgun (WGS) entry which is preliminary data.</text>
</comment>
<evidence type="ECO:0008006" key="11">
    <source>
        <dbReference type="Google" id="ProtNLM"/>
    </source>
</evidence>
<keyword evidence="2" id="KW-1003">Cell membrane</keyword>
<protein>
    <recommendedName>
        <fullName evidence="11">Ionotropic glutamate receptor C-terminal domain-containing protein</fullName>
    </recommendedName>
</protein>
<evidence type="ECO:0000313" key="10">
    <source>
        <dbReference type="Proteomes" id="UP001283361"/>
    </source>
</evidence>
<evidence type="ECO:0000256" key="7">
    <source>
        <dbReference type="ARBA" id="ARBA00023180"/>
    </source>
</evidence>
<feature type="transmembrane region" description="Helical" evidence="8">
    <location>
        <begin position="522"/>
        <end position="544"/>
    </location>
</feature>
<keyword evidence="10" id="KW-1185">Reference proteome</keyword>
<evidence type="ECO:0000256" key="8">
    <source>
        <dbReference type="SAM" id="Phobius"/>
    </source>
</evidence>
<name>A0AAE1CUF7_9GAST</name>
<keyword evidence="6" id="KW-0675">Receptor</keyword>
<dbReference type="SUPFAM" id="SSF53850">
    <property type="entry name" value="Periplasmic binding protein-like II"/>
    <property type="match status" value="1"/>
</dbReference>
<proteinExistence type="predicted"/>
<keyword evidence="5 8" id="KW-0472">Membrane</keyword>
<sequence length="779" mass="88564">MVRHVNYCGHCKYLRSRDEDFGKLSFTRQATIVIFEVGTCSSYLHRFHQNDTIFGRILRKIPAKELHGIGKKKCRPSKVECFANFRKGLSSCEESSGPTPGSCGCGIWGFKDILASLQDCEWEQTVLVTSETITDSGKHCGSRHCLPELVKNVSTSRHIRNLSYDAVTSSRWKNFSYRDQTQKDQISHNILAAFRALLIPLQHFLVSSTNRKNLQKQLEEIIWTSYSSKRVRNFVWISHRPWEILEAADTVFRRHRRGRGALMAHKALFILIGVGSSSMSTSTSILMKSIASPRSSHLLKRPSCTPPLLKETENHLVSSVFDNVLFLSSTNYLCSSGNFAKENFCFSSLPHTLMWRGNRTREFETVPKLHRESSLDTLSRFNRRHSDKMQAQRTCALFPNIRTRMNGRRLILVSKEWENFLAFDEKSGRYSGLVYEIAKVLSASMNFTFMIQPDPMVARNMTWEQLRELVILDGVGDSLFSLYYISASVAFNFSQPQPLFHVNMTGAYVSSPHTHGNVPQPLLFSGRMFLFSWCIFILTLTAIIKGHLASSLIKIVPRAPFATFRDLVDTTGYRWGHSKHSTFLPIMAEAKENTVSELYSRMMRFAKDDPGILASNAEELMLKAAHDEHFVAIIDSFLLKLIVCKEIPHIKVIPDSLGTNGLAPILPLDSELTELMSEHILALYETDIFNVLADNMFRQLKNNATHNTTLLAQIANRDKIPEEKENYKIDIMCGLMFCACLLLVATFILLLELSLVRAKSALLRCRNKRLKMSSPSRST</sequence>
<evidence type="ECO:0000256" key="1">
    <source>
        <dbReference type="ARBA" id="ARBA00004651"/>
    </source>
</evidence>
<keyword evidence="4 8" id="KW-1133">Transmembrane helix</keyword>
<dbReference type="AlphaFoldDB" id="A0AAE1CUF7"/>
<dbReference type="GO" id="GO:0005886">
    <property type="term" value="C:plasma membrane"/>
    <property type="evidence" value="ECO:0007669"/>
    <property type="project" value="UniProtKB-SubCell"/>
</dbReference>
<dbReference type="EMBL" id="JAWDGP010006665">
    <property type="protein sequence ID" value="KAK3737183.1"/>
    <property type="molecule type" value="Genomic_DNA"/>
</dbReference>
<evidence type="ECO:0000256" key="5">
    <source>
        <dbReference type="ARBA" id="ARBA00023136"/>
    </source>
</evidence>
<gene>
    <name evidence="9" type="ORF">RRG08_016487</name>
</gene>
<comment type="subcellular location">
    <subcellularLocation>
        <location evidence="1">Cell membrane</location>
        <topology evidence="1">Multi-pass membrane protein</topology>
    </subcellularLocation>
</comment>
<reference evidence="9" key="1">
    <citation type="journal article" date="2023" name="G3 (Bethesda)">
        <title>A reference genome for the long-term kleptoplast-retaining sea slug Elysia crispata morphotype clarki.</title>
        <authorList>
            <person name="Eastman K.E."/>
            <person name="Pendleton A.L."/>
            <person name="Shaikh M.A."/>
            <person name="Suttiyut T."/>
            <person name="Ogas R."/>
            <person name="Tomko P."/>
            <person name="Gavelis G."/>
            <person name="Widhalm J.R."/>
            <person name="Wisecaver J.H."/>
        </authorList>
    </citation>
    <scope>NUCLEOTIDE SEQUENCE</scope>
    <source>
        <strain evidence="9">ECLA1</strain>
    </source>
</reference>
<accession>A0AAE1CUF7</accession>
<evidence type="ECO:0000256" key="4">
    <source>
        <dbReference type="ARBA" id="ARBA00022989"/>
    </source>
</evidence>
<keyword evidence="7" id="KW-0325">Glycoprotein</keyword>